<organism evidence="2 3">
    <name type="scientific">Gymnopilus junonius</name>
    <name type="common">Spectacular rustgill mushroom</name>
    <name type="synonym">Gymnopilus spectabilis subsp. junonius</name>
    <dbReference type="NCBI Taxonomy" id="109634"/>
    <lineage>
        <taxon>Eukaryota</taxon>
        <taxon>Fungi</taxon>
        <taxon>Dikarya</taxon>
        <taxon>Basidiomycota</taxon>
        <taxon>Agaricomycotina</taxon>
        <taxon>Agaricomycetes</taxon>
        <taxon>Agaricomycetidae</taxon>
        <taxon>Agaricales</taxon>
        <taxon>Agaricineae</taxon>
        <taxon>Hymenogastraceae</taxon>
        <taxon>Gymnopilus</taxon>
    </lineage>
</organism>
<feature type="chain" id="PRO_5040261523" evidence="1">
    <location>
        <begin position="20"/>
        <end position="169"/>
    </location>
</feature>
<keyword evidence="1" id="KW-0732">Signal</keyword>
<comment type="caution">
    <text evidence="2">The sequence shown here is derived from an EMBL/GenBank/DDBJ whole genome shotgun (WGS) entry which is preliminary data.</text>
</comment>
<protein>
    <submittedName>
        <fullName evidence="2">Uncharacterized protein</fullName>
    </submittedName>
</protein>
<evidence type="ECO:0000313" key="3">
    <source>
        <dbReference type="Proteomes" id="UP000724874"/>
    </source>
</evidence>
<dbReference type="EMBL" id="JADNYJ010000285">
    <property type="protein sequence ID" value="KAF8871986.1"/>
    <property type="molecule type" value="Genomic_DNA"/>
</dbReference>
<keyword evidence="3" id="KW-1185">Reference proteome</keyword>
<feature type="signal peptide" evidence="1">
    <location>
        <begin position="1"/>
        <end position="19"/>
    </location>
</feature>
<evidence type="ECO:0000313" key="2">
    <source>
        <dbReference type="EMBL" id="KAF8871986.1"/>
    </source>
</evidence>
<dbReference type="Proteomes" id="UP000724874">
    <property type="component" value="Unassembled WGS sequence"/>
</dbReference>
<reference evidence="2" key="1">
    <citation type="submission" date="2020-11" db="EMBL/GenBank/DDBJ databases">
        <authorList>
            <consortium name="DOE Joint Genome Institute"/>
            <person name="Ahrendt S."/>
            <person name="Riley R."/>
            <person name="Andreopoulos W."/>
            <person name="LaButti K."/>
            <person name="Pangilinan J."/>
            <person name="Ruiz-duenas F.J."/>
            <person name="Barrasa J.M."/>
            <person name="Sanchez-Garcia M."/>
            <person name="Camarero S."/>
            <person name="Miyauchi S."/>
            <person name="Serrano A."/>
            <person name="Linde D."/>
            <person name="Babiker R."/>
            <person name="Drula E."/>
            <person name="Ayuso-Fernandez I."/>
            <person name="Pacheco R."/>
            <person name="Padilla G."/>
            <person name="Ferreira P."/>
            <person name="Barriuso J."/>
            <person name="Kellner H."/>
            <person name="Castanera R."/>
            <person name="Alfaro M."/>
            <person name="Ramirez L."/>
            <person name="Pisabarro A.G."/>
            <person name="Kuo A."/>
            <person name="Tritt A."/>
            <person name="Lipzen A."/>
            <person name="He G."/>
            <person name="Yan M."/>
            <person name="Ng V."/>
            <person name="Cullen D."/>
            <person name="Martin F."/>
            <person name="Rosso M.-N."/>
            <person name="Henrissat B."/>
            <person name="Hibbett D."/>
            <person name="Martinez A.T."/>
            <person name="Grigoriev I.V."/>
        </authorList>
    </citation>
    <scope>NUCLEOTIDE SEQUENCE</scope>
    <source>
        <strain evidence="2">AH 44721</strain>
    </source>
</reference>
<dbReference type="AlphaFoldDB" id="A0A9P5N7N5"/>
<proteinExistence type="predicted"/>
<name>A0A9P5N7N5_GYMJU</name>
<evidence type="ECO:0000256" key="1">
    <source>
        <dbReference type="SAM" id="SignalP"/>
    </source>
</evidence>
<gene>
    <name evidence="2" type="ORF">CPB84DRAFT_1753794</name>
</gene>
<sequence length="169" mass="19069">MLLSQLLIIISSLPCIVSALPIDFNSTGRLDSDVSADPLRHPIHHPMRLPCYFKGEPHRKNTTYLPPKFIIWRIELRPSGVRRPKGKMSGINKQLPSRLWEVIQKDDPNTASDQVMFENCLAEAPMANFAKSDNELTLKSVEDNTEVTERIKAGSKNLGYNAQAFNNCH</sequence>
<accession>A0A9P5N7N5</accession>